<feature type="domain" description="SGNH hydrolase-type esterase" evidence="2">
    <location>
        <begin position="34"/>
        <end position="191"/>
    </location>
</feature>
<evidence type="ECO:0000313" key="3">
    <source>
        <dbReference type="EMBL" id="GGA88916.1"/>
    </source>
</evidence>
<name>A0A916S8I0_9HYPH</name>
<evidence type="ECO:0000313" key="4">
    <source>
        <dbReference type="Proteomes" id="UP000646478"/>
    </source>
</evidence>
<feature type="signal peptide" evidence="1">
    <location>
        <begin position="1"/>
        <end position="18"/>
    </location>
</feature>
<evidence type="ECO:0000256" key="1">
    <source>
        <dbReference type="SAM" id="SignalP"/>
    </source>
</evidence>
<dbReference type="SUPFAM" id="SSF52266">
    <property type="entry name" value="SGNH hydrolase"/>
    <property type="match status" value="1"/>
</dbReference>
<dbReference type="EMBL" id="BMHH01000005">
    <property type="protein sequence ID" value="GGA88916.1"/>
    <property type="molecule type" value="Genomic_DNA"/>
</dbReference>
<dbReference type="Pfam" id="PF13472">
    <property type="entry name" value="Lipase_GDSL_2"/>
    <property type="match status" value="1"/>
</dbReference>
<dbReference type="InterPro" id="IPR051532">
    <property type="entry name" value="Ester_Hydrolysis_Enzymes"/>
</dbReference>
<gene>
    <name evidence="3" type="ORF">GCM10011491_15900</name>
</gene>
<reference evidence="3" key="2">
    <citation type="submission" date="2020-09" db="EMBL/GenBank/DDBJ databases">
        <authorList>
            <person name="Sun Q."/>
            <person name="Zhou Y."/>
        </authorList>
    </citation>
    <scope>NUCLEOTIDE SEQUENCE</scope>
    <source>
        <strain evidence="3">CGMCC 1.15082</strain>
    </source>
</reference>
<dbReference type="InterPro" id="IPR036514">
    <property type="entry name" value="SGNH_hydro_sf"/>
</dbReference>
<protein>
    <submittedName>
        <fullName evidence="3">Arylesterase</fullName>
    </submittedName>
</protein>
<accession>A0A916S8I0</accession>
<sequence length="215" mass="23051">MAASFVLFSIILVPMAEAQTSAAKAGKPIRIIGFGDSLMAGYQLPPQDAFPARLEEALKKAGYDVAIENAGVSGDTTAGGLARLDWSIPDGTDIVILELGANDALRGISPDIAAKNLKTMITRLKSRGITIVLAGMLAPPNMGKAYDERFNAIYPALADKYVLPFYPFFLDGVAAQKTMVLDDGMHPNAQGVTRMVEGFLPVMEKVLKEFKSQEN</sequence>
<evidence type="ECO:0000259" key="2">
    <source>
        <dbReference type="Pfam" id="PF13472"/>
    </source>
</evidence>
<keyword evidence="4" id="KW-1185">Reference proteome</keyword>
<dbReference type="CDD" id="cd01822">
    <property type="entry name" value="Lysophospholipase_L1_like"/>
    <property type="match status" value="1"/>
</dbReference>
<keyword evidence="1" id="KW-0732">Signal</keyword>
<dbReference type="Gene3D" id="3.40.50.1110">
    <property type="entry name" value="SGNH hydrolase"/>
    <property type="match status" value="1"/>
</dbReference>
<dbReference type="AlphaFoldDB" id="A0A916S8I0"/>
<proteinExistence type="predicted"/>
<comment type="caution">
    <text evidence="3">The sequence shown here is derived from an EMBL/GenBank/DDBJ whole genome shotgun (WGS) entry which is preliminary data.</text>
</comment>
<dbReference type="InterPro" id="IPR013830">
    <property type="entry name" value="SGNH_hydro"/>
</dbReference>
<dbReference type="RefSeq" id="WP_373288613.1">
    <property type="nucleotide sequence ID" value="NZ_BMHH01000005.1"/>
</dbReference>
<feature type="chain" id="PRO_5037985015" evidence="1">
    <location>
        <begin position="19"/>
        <end position="215"/>
    </location>
</feature>
<dbReference type="GO" id="GO:0004622">
    <property type="term" value="F:phosphatidylcholine lysophospholipase activity"/>
    <property type="evidence" value="ECO:0007669"/>
    <property type="project" value="TreeGrafter"/>
</dbReference>
<dbReference type="PANTHER" id="PTHR30383">
    <property type="entry name" value="THIOESTERASE 1/PROTEASE 1/LYSOPHOSPHOLIPASE L1"/>
    <property type="match status" value="1"/>
</dbReference>
<dbReference type="PANTHER" id="PTHR30383:SF24">
    <property type="entry name" value="THIOESTERASE 1_PROTEASE 1_LYSOPHOSPHOLIPASE L1"/>
    <property type="match status" value="1"/>
</dbReference>
<organism evidence="3 4">
    <name type="scientific">Brucella endophytica</name>
    <dbReference type="NCBI Taxonomy" id="1963359"/>
    <lineage>
        <taxon>Bacteria</taxon>
        <taxon>Pseudomonadati</taxon>
        <taxon>Pseudomonadota</taxon>
        <taxon>Alphaproteobacteria</taxon>
        <taxon>Hyphomicrobiales</taxon>
        <taxon>Brucellaceae</taxon>
        <taxon>Brucella/Ochrobactrum group</taxon>
        <taxon>Brucella</taxon>
    </lineage>
</organism>
<dbReference type="Proteomes" id="UP000646478">
    <property type="component" value="Unassembled WGS sequence"/>
</dbReference>
<reference evidence="3" key="1">
    <citation type="journal article" date="2014" name="Int. J. Syst. Evol. Microbiol.">
        <title>Complete genome sequence of Corynebacterium casei LMG S-19264T (=DSM 44701T), isolated from a smear-ripened cheese.</title>
        <authorList>
            <consortium name="US DOE Joint Genome Institute (JGI-PGF)"/>
            <person name="Walter F."/>
            <person name="Albersmeier A."/>
            <person name="Kalinowski J."/>
            <person name="Ruckert C."/>
        </authorList>
    </citation>
    <scope>NUCLEOTIDE SEQUENCE</scope>
    <source>
        <strain evidence="3">CGMCC 1.15082</strain>
    </source>
</reference>